<dbReference type="EMBL" id="JPKY01000114">
    <property type="protein sequence ID" value="KFH41801.1"/>
    <property type="molecule type" value="Genomic_DNA"/>
</dbReference>
<evidence type="ECO:0000256" key="1">
    <source>
        <dbReference type="SAM" id="MobiDB-lite"/>
    </source>
</evidence>
<dbReference type="Proteomes" id="UP000029964">
    <property type="component" value="Unassembled WGS sequence"/>
</dbReference>
<feature type="region of interest" description="Disordered" evidence="1">
    <location>
        <begin position="1"/>
        <end position="111"/>
    </location>
</feature>
<dbReference type="AlphaFoldDB" id="A0A086SXG9"/>
<gene>
    <name evidence="2" type="ORF">ACRE_074940</name>
</gene>
<dbReference type="HOGENOM" id="CLU_036825_0_0_1"/>
<name>A0A086SXG9_HAPC1</name>
<reference evidence="3" key="1">
    <citation type="journal article" date="2014" name="Genome Announc.">
        <title>Genome sequence and annotation of Acremonium chrysogenum, producer of the beta-lactam antibiotic cephalosporin C.</title>
        <authorList>
            <person name="Terfehr D."/>
            <person name="Dahlmann T.A."/>
            <person name="Specht T."/>
            <person name="Zadra I."/>
            <person name="Kuernsteiner H."/>
            <person name="Kueck U."/>
        </authorList>
    </citation>
    <scope>NUCLEOTIDE SEQUENCE [LARGE SCALE GENOMIC DNA]</scope>
    <source>
        <strain evidence="3">ATCC 11550 / CBS 779.69 / DSM 880 / IAM 14645 / JCM 23072 / IMI 49137</strain>
    </source>
</reference>
<evidence type="ECO:0000313" key="2">
    <source>
        <dbReference type="EMBL" id="KFH41801.1"/>
    </source>
</evidence>
<keyword evidence="3" id="KW-1185">Reference proteome</keyword>
<proteinExistence type="predicted"/>
<dbReference type="OrthoDB" id="5194044at2759"/>
<feature type="region of interest" description="Disordered" evidence="1">
    <location>
        <begin position="263"/>
        <end position="297"/>
    </location>
</feature>
<comment type="caution">
    <text evidence="2">The sequence shown here is derived from an EMBL/GenBank/DDBJ whole genome shotgun (WGS) entry which is preliminary data.</text>
</comment>
<dbReference type="STRING" id="857340.A0A086SXG9"/>
<accession>A0A086SXG9</accession>
<protein>
    <submittedName>
        <fullName evidence="2">Uncharacterized protein</fullName>
    </submittedName>
</protein>
<sequence>MGNTSTSVEDPRNPPPRPSKTPIRQIRLEKGSGIQITTAAEHAARTRANAEANTNGQATSSNETTTATTATTRDEADTSETATTQPAAFPALGLPSNPQQLPQAGPGQWFTSGCPAQSVSQLPAAGHLNPHLTSLPHAASAAPVNTSLPYLQLQLPFTYLFHPNQSTLPHQPFSVTMAADYQNPLPGGLSYQPPVPDTSQGPMQHLYIPRFDNGLAPQQVNLPPGYHKPFVGGVVPPQQPVYVAQAQPQPTYIQQPATMNAQPAMGPPGAQFQPVPSAAGSGGGLMGGGPPPFIAGNTGPYPDVLGLGRTAGEEQNRQAAFAHANKLFEAQEFKPSDDDPSRFYYVRELDGNWTQRNRFSIDHMGDCRWFVTDEGWFYAVRLPN</sequence>
<feature type="compositionally biased region" description="Low complexity" evidence="1">
    <location>
        <begin position="37"/>
        <end position="71"/>
    </location>
</feature>
<evidence type="ECO:0000313" key="3">
    <source>
        <dbReference type="Proteomes" id="UP000029964"/>
    </source>
</evidence>
<organism evidence="2 3">
    <name type="scientific">Hapsidospora chrysogenum (strain ATCC 11550 / CBS 779.69 / DSM 880 / IAM 14645 / JCM 23072 / IMI 49137)</name>
    <name type="common">Acremonium chrysogenum</name>
    <dbReference type="NCBI Taxonomy" id="857340"/>
    <lineage>
        <taxon>Eukaryota</taxon>
        <taxon>Fungi</taxon>
        <taxon>Dikarya</taxon>
        <taxon>Ascomycota</taxon>
        <taxon>Pezizomycotina</taxon>
        <taxon>Sordariomycetes</taxon>
        <taxon>Hypocreomycetidae</taxon>
        <taxon>Hypocreales</taxon>
        <taxon>Bionectriaceae</taxon>
        <taxon>Hapsidospora</taxon>
    </lineage>
</organism>